<evidence type="ECO:0000256" key="5">
    <source>
        <dbReference type="ARBA" id="ARBA00023163"/>
    </source>
</evidence>
<dbReference type="InterPro" id="IPR050142">
    <property type="entry name" value="MADS-box/MEF2_TF"/>
</dbReference>
<dbReference type="RefSeq" id="XP_018838782.1">
    <property type="nucleotide sequence ID" value="XM_018983237.2"/>
</dbReference>
<protein>
    <submittedName>
        <fullName evidence="10">Agamous-like MADS-box protein AGL104</fullName>
    </submittedName>
</protein>
<dbReference type="PANTHER" id="PTHR48019">
    <property type="entry name" value="SERUM RESPONSE FACTOR HOMOLOG"/>
    <property type="match status" value="1"/>
</dbReference>
<evidence type="ECO:0000256" key="7">
    <source>
        <dbReference type="SAM" id="Coils"/>
    </source>
</evidence>
<dbReference type="GO" id="GO:0046983">
    <property type="term" value="F:protein dimerization activity"/>
    <property type="evidence" value="ECO:0007669"/>
    <property type="project" value="InterPro"/>
</dbReference>
<proteinExistence type="predicted"/>
<keyword evidence="6" id="KW-0539">Nucleus</keyword>
<reference evidence="10" key="1">
    <citation type="submission" date="2022-04" db="UniProtKB">
        <authorList>
            <consortium name="RefSeq"/>
        </authorList>
    </citation>
    <scope>IDENTIFICATION</scope>
    <source>
        <tissue evidence="10">Leaves</tissue>
    </source>
</reference>
<gene>
    <name evidence="10" type="primary">LOC109004615</name>
</gene>
<evidence type="ECO:0000313" key="10">
    <source>
        <dbReference type="RefSeq" id="XP_018838782.1"/>
    </source>
</evidence>
<dbReference type="FunFam" id="3.40.1810.10:FF:000014">
    <property type="entry name" value="MADS-box transcription factor 41"/>
    <property type="match status" value="1"/>
</dbReference>
<comment type="subcellular location">
    <subcellularLocation>
        <location evidence="1">Nucleus</location>
    </subcellularLocation>
</comment>
<dbReference type="GeneID" id="109004615"/>
<dbReference type="GO" id="GO:0010152">
    <property type="term" value="P:pollen maturation"/>
    <property type="evidence" value="ECO:0007669"/>
    <property type="project" value="UniProtKB-ARBA"/>
</dbReference>
<dbReference type="InterPro" id="IPR002100">
    <property type="entry name" value="TF_MADSbox"/>
</dbReference>
<dbReference type="InterPro" id="IPR033896">
    <property type="entry name" value="MEF2-like_N"/>
</dbReference>
<feature type="coiled-coil region" evidence="7">
    <location>
        <begin position="109"/>
        <end position="173"/>
    </location>
</feature>
<keyword evidence="4" id="KW-0238">DNA-binding</keyword>
<dbReference type="SMART" id="SM00432">
    <property type="entry name" value="MADS"/>
    <property type="match status" value="1"/>
</dbReference>
<keyword evidence="9" id="KW-1185">Reference proteome</keyword>
<keyword evidence="2" id="KW-0805">Transcription regulation</keyword>
<dbReference type="Gramene" id="Jr10_11720_p1">
    <property type="protein sequence ID" value="cds.Jr10_11720_p1"/>
    <property type="gene ID" value="Jr10_11720"/>
</dbReference>
<dbReference type="OrthoDB" id="1898716at2759"/>
<feature type="domain" description="MADS-box" evidence="8">
    <location>
        <begin position="1"/>
        <end position="61"/>
    </location>
</feature>
<dbReference type="KEGG" id="jre:109004615"/>
<dbReference type="GO" id="GO:0080092">
    <property type="term" value="P:regulation of pollen tube growth"/>
    <property type="evidence" value="ECO:0007669"/>
    <property type="project" value="UniProtKB-ARBA"/>
</dbReference>
<dbReference type="AlphaFoldDB" id="A0A833X332"/>
<evidence type="ECO:0000256" key="3">
    <source>
        <dbReference type="ARBA" id="ARBA00023054"/>
    </source>
</evidence>
<dbReference type="GO" id="GO:0005634">
    <property type="term" value="C:nucleus"/>
    <property type="evidence" value="ECO:0007669"/>
    <property type="project" value="UniProtKB-SubCell"/>
</dbReference>
<keyword evidence="5" id="KW-0804">Transcription</keyword>
<dbReference type="Gene3D" id="3.40.1810.10">
    <property type="entry name" value="Transcription factor, MADS-box"/>
    <property type="match status" value="1"/>
</dbReference>
<accession>A0A833X332</accession>
<dbReference type="GO" id="GO:0000977">
    <property type="term" value="F:RNA polymerase II transcription regulatory region sequence-specific DNA binding"/>
    <property type="evidence" value="ECO:0007669"/>
    <property type="project" value="InterPro"/>
</dbReference>
<name>A0A833X332_JUGRE</name>
<sequence length="366" mass="41115">MGRVKLPIKRIENNTNRQVTFSKRRNGLVKKAYELSILCDIDIALIMFSPSGRLTHFSGKRRIEDVLTRYINMPDHERGGVVQNREFLLGTLKKLKTENGIALQLANPAENDSNHVEELRKEISNLQHQLHTAEQQLRIFEPDLVLPKSMEELESCENNLLEALRRVKQRKEDLIISNHLSAYQYPSSVQMYLDTKDGPVLPTSFENEAVNWFPENNGHNQNQICVGSEPSSCIPLRNQSSTEIYNQVDVGNATNIKMEACNMQGAAGCHIGNINPGSHDHDDDHVDGLPSWHHSFTASELLSALMPQTSFQLPPMMKEIAGTSCLSSMMSQQQAVEIASNCPPILLQSSDEDNANYDMNTLHALD</sequence>
<evidence type="ECO:0000256" key="2">
    <source>
        <dbReference type="ARBA" id="ARBA00023015"/>
    </source>
</evidence>
<dbReference type="PROSITE" id="PS00350">
    <property type="entry name" value="MADS_BOX_1"/>
    <property type="match status" value="1"/>
</dbReference>
<evidence type="ECO:0000256" key="6">
    <source>
        <dbReference type="ARBA" id="ARBA00023242"/>
    </source>
</evidence>
<evidence type="ECO:0000256" key="1">
    <source>
        <dbReference type="ARBA" id="ARBA00004123"/>
    </source>
</evidence>
<dbReference type="PROSITE" id="PS50066">
    <property type="entry name" value="MADS_BOX_2"/>
    <property type="match status" value="1"/>
</dbReference>
<organism evidence="10">
    <name type="scientific">Juglans regia</name>
    <name type="common">English walnut</name>
    <dbReference type="NCBI Taxonomy" id="51240"/>
    <lineage>
        <taxon>Eukaryota</taxon>
        <taxon>Viridiplantae</taxon>
        <taxon>Streptophyta</taxon>
        <taxon>Embryophyta</taxon>
        <taxon>Tracheophyta</taxon>
        <taxon>Spermatophyta</taxon>
        <taxon>Magnoliopsida</taxon>
        <taxon>eudicotyledons</taxon>
        <taxon>Gunneridae</taxon>
        <taxon>Pentapetalae</taxon>
        <taxon>rosids</taxon>
        <taxon>fabids</taxon>
        <taxon>Fagales</taxon>
        <taxon>Juglandaceae</taxon>
        <taxon>Juglans</taxon>
    </lineage>
</organism>
<evidence type="ECO:0000313" key="9">
    <source>
        <dbReference type="Proteomes" id="UP000235220"/>
    </source>
</evidence>
<evidence type="ECO:0000259" key="8">
    <source>
        <dbReference type="PROSITE" id="PS50066"/>
    </source>
</evidence>
<keyword evidence="3 7" id="KW-0175">Coiled coil</keyword>
<dbReference type="SUPFAM" id="SSF55455">
    <property type="entry name" value="SRF-like"/>
    <property type="match status" value="1"/>
</dbReference>
<dbReference type="GO" id="GO:0045944">
    <property type="term" value="P:positive regulation of transcription by RNA polymerase II"/>
    <property type="evidence" value="ECO:0007669"/>
    <property type="project" value="InterPro"/>
</dbReference>
<dbReference type="Proteomes" id="UP000235220">
    <property type="component" value="Chromosome 10"/>
</dbReference>
<evidence type="ECO:0000256" key="4">
    <source>
        <dbReference type="ARBA" id="ARBA00023125"/>
    </source>
</evidence>
<accession>A0A2I4G4F0</accession>
<dbReference type="Pfam" id="PF00319">
    <property type="entry name" value="SRF-TF"/>
    <property type="match status" value="1"/>
</dbReference>
<dbReference type="CDD" id="cd00265">
    <property type="entry name" value="MADS_MEF2_like"/>
    <property type="match status" value="1"/>
</dbReference>
<dbReference type="InterPro" id="IPR036879">
    <property type="entry name" value="TF_MADSbox_sf"/>
</dbReference>
<dbReference type="PRINTS" id="PR00404">
    <property type="entry name" value="MADSDOMAIN"/>
</dbReference>